<name>A0A087VT40_9BIFI</name>
<dbReference type="KEGG" id="bii:BINDI_0245"/>
<organism evidence="1 2">
    <name type="scientific">Bifidobacterium [indicum] DSM 20214 = LMG 11587</name>
    <dbReference type="NCBI Taxonomy" id="1341694"/>
    <lineage>
        <taxon>Bacteria</taxon>
        <taxon>Bacillati</taxon>
        <taxon>Actinomycetota</taxon>
        <taxon>Actinomycetes</taxon>
        <taxon>Bifidobacteriales</taxon>
        <taxon>Bifidobacteriaceae</taxon>
        <taxon>Bifidobacterium</taxon>
    </lineage>
</organism>
<accession>A0A087VT40</accession>
<evidence type="ECO:0000313" key="1">
    <source>
        <dbReference type="EMBL" id="AIC91530.1"/>
    </source>
</evidence>
<sequence length="62" mass="6561">MTPSVLSAFSVLSVTFARPVTGLFHSHGLVVFRGDHESHASIQEVGRIDGVTPGKKVVTEDG</sequence>
<keyword evidence="2" id="KW-1185">Reference proteome</keyword>
<gene>
    <name evidence="1" type="ORF">BINDI_0245</name>
</gene>
<proteinExistence type="predicted"/>
<dbReference type="AlphaFoldDB" id="A0A087VT40"/>
<evidence type="ECO:0000313" key="2">
    <source>
        <dbReference type="Proteomes" id="UP000028569"/>
    </source>
</evidence>
<dbReference type="Proteomes" id="UP000028569">
    <property type="component" value="Chromosome"/>
</dbReference>
<protein>
    <submittedName>
        <fullName evidence="1">Uncharacterized protein</fullName>
    </submittedName>
</protein>
<dbReference type="EMBL" id="CP006018">
    <property type="protein sequence ID" value="AIC91530.1"/>
    <property type="molecule type" value="Genomic_DNA"/>
</dbReference>
<dbReference type="HOGENOM" id="CLU_2894980_0_0_11"/>
<reference evidence="1 2" key="1">
    <citation type="journal article" date="2014" name="Appl. Environ. Microbiol.">
        <title>Genomic encyclopedia of type strains of the genus Bifidobacterium.</title>
        <authorList>
            <person name="Milani C."/>
            <person name="Lugli G.A."/>
            <person name="Duranti S."/>
            <person name="Turroni F."/>
            <person name="Bottacini F."/>
            <person name="Mangifesta M."/>
            <person name="Sanchez B."/>
            <person name="Viappiani A."/>
            <person name="Mancabelli L."/>
            <person name="Taminiau B."/>
            <person name="Delcenserie V."/>
            <person name="Barrangou R."/>
            <person name="Margolles A."/>
            <person name="van Sinderen D."/>
            <person name="Ventura M."/>
        </authorList>
    </citation>
    <scope>NUCLEOTIDE SEQUENCE [LARGE SCALE GENOMIC DNA]</scope>
    <source>
        <strain evidence="1 2">LMG 11587</strain>
    </source>
</reference>